<sequence length="89" mass="9958">METSKLSSKGQIIIPKQVREAHHWQTGMEFVIESVGDGILLRPRKPFPPTRLEDGLGCAGYSGPAKTLAEMEQGILEDLKRKWLKGVNR</sequence>
<dbReference type="KEGG" id="gme:Gmet_1339"/>
<gene>
    <name evidence="2" type="ordered locus">Gmet_1339</name>
</gene>
<reference evidence="2 3" key="1">
    <citation type="submission" date="2005-10" db="EMBL/GenBank/DDBJ databases">
        <title>Complete sequence of Geobacter metallireducens GS-15.</title>
        <authorList>
            <consortium name="US DOE Joint Genome Institute"/>
            <person name="Copeland A."/>
            <person name="Lucas S."/>
            <person name="Lapidus A."/>
            <person name="Barry K."/>
            <person name="Detter J.C."/>
            <person name="Glavina T."/>
            <person name="Hammon N."/>
            <person name="Israni S."/>
            <person name="Pitluck S."/>
            <person name="Di Bartolo G."/>
            <person name="Chain P."/>
            <person name="Schmutz J."/>
            <person name="Larimer F."/>
            <person name="Land M."/>
            <person name="Kyrpides N."/>
            <person name="Ivanova N."/>
            <person name="Richardson P."/>
        </authorList>
    </citation>
    <scope>NUCLEOTIDE SEQUENCE [LARGE SCALE GENOMIC DNA]</scope>
    <source>
        <strain evidence="3">ATCC 53774 / DSM 7210 / GS-15</strain>
    </source>
</reference>
<dbReference type="STRING" id="269799.Gmet_1339"/>
<dbReference type="RefSeq" id="WP_004513167.1">
    <property type="nucleotide sequence ID" value="NC_007517.1"/>
</dbReference>
<dbReference type="HOGENOM" id="CLU_158484_8_0_7"/>
<dbReference type="EMBL" id="CP000148">
    <property type="protein sequence ID" value="ABB31574.1"/>
    <property type="molecule type" value="Genomic_DNA"/>
</dbReference>
<dbReference type="Pfam" id="PF04014">
    <property type="entry name" value="MazE_antitoxin"/>
    <property type="match status" value="1"/>
</dbReference>
<dbReference type="NCBIfam" id="TIGR01439">
    <property type="entry name" value="lp_hng_hel_AbrB"/>
    <property type="match status" value="1"/>
</dbReference>
<feature type="domain" description="SpoVT-AbrB" evidence="1">
    <location>
        <begin position="4"/>
        <end position="49"/>
    </location>
</feature>
<accession>Q39W00</accession>
<dbReference type="AlphaFoldDB" id="Q39W00"/>
<dbReference type="GO" id="GO:0003677">
    <property type="term" value="F:DNA binding"/>
    <property type="evidence" value="ECO:0007669"/>
    <property type="project" value="InterPro"/>
</dbReference>
<name>Q39W00_GEOMG</name>
<reference evidence="2 3" key="2">
    <citation type="journal article" date="2009" name="BMC Microbiol.">
        <title>The genome sequence of Geobacter metallireducens: features of metabolism, physiology and regulation common and dissimilar to Geobacter sulfurreducens.</title>
        <authorList>
            <person name="Aklujkar M."/>
            <person name="Krushkal J."/>
            <person name="DiBartolo G."/>
            <person name="Lapidus A."/>
            <person name="Land M.L."/>
            <person name="Lovley D.R."/>
        </authorList>
    </citation>
    <scope>NUCLEOTIDE SEQUENCE [LARGE SCALE GENOMIC DNA]</scope>
    <source>
        <strain evidence="3">ATCC 53774 / DSM 7210 / GS-15</strain>
    </source>
</reference>
<dbReference type="InterPro" id="IPR007159">
    <property type="entry name" value="SpoVT-AbrB_dom"/>
</dbReference>
<evidence type="ECO:0000259" key="1">
    <source>
        <dbReference type="SMART" id="SM00966"/>
    </source>
</evidence>
<dbReference type="SMART" id="SM00966">
    <property type="entry name" value="SpoVT_AbrB"/>
    <property type="match status" value="1"/>
</dbReference>
<organism evidence="2 3">
    <name type="scientific">Geobacter metallireducens (strain ATCC 53774 / DSM 7210 / GS-15)</name>
    <dbReference type="NCBI Taxonomy" id="269799"/>
    <lineage>
        <taxon>Bacteria</taxon>
        <taxon>Pseudomonadati</taxon>
        <taxon>Thermodesulfobacteriota</taxon>
        <taxon>Desulfuromonadia</taxon>
        <taxon>Geobacterales</taxon>
        <taxon>Geobacteraceae</taxon>
        <taxon>Geobacter</taxon>
    </lineage>
</organism>
<protein>
    <submittedName>
        <fullName evidence="2">Antitoxin, AbrB family</fullName>
    </submittedName>
</protein>
<evidence type="ECO:0000313" key="2">
    <source>
        <dbReference type="EMBL" id="ABB31574.1"/>
    </source>
</evidence>
<dbReference type="SUPFAM" id="SSF89447">
    <property type="entry name" value="AbrB/MazE/MraZ-like"/>
    <property type="match status" value="1"/>
</dbReference>
<evidence type="ECO:0000313" key="3">
    <source>
        <dbReference type="Proteomes" id="UP000007073"/>
    </source>
</evidence>
<proteinExistence type="predicted"/>
<keyword evidence="3" id="KW-1185">Reference proteome</keyword>
<dbReference type="Gene3D" id="2.10.260.10">
    <property type="match status" value="1"/>
</dbReference>
<dbReference type="eggNOG" id="COG2002">
    <property type="taxonomic scope" value="Bacteria"/>
</dbReference>
<dbReference type="Proteomes" id="UP000007073">
    <property type="component" value="Chromosome"/>
</dbReference>
<dbReference type="InterPro" id="IPR037914">
    <property type="entry name" value="SpoVT-AbrB_sf"/>
</dbReference>